<protein>
    <submittedName>
        <fullName evidence="1">Uncharacterized protein</fullName>
    </submittedName>
</protein>
<evidence type="ECO:0000313" key="2">
    <source>
        <dbReference type="Proteomes" id="UP001175228"/>
    </source>
</evidence>
<name>A0AA39TN32_9AGAR</name>
<keyword evidence="2" id="KW-1185">Reference proteome</keyword>
<organism evidence="1 2">
    <name type="scientific">Armillaria luteobubalina</name>
    <dbReference type="NCBI Taxonomy" id="153913"/>
    <lineage>
        <taxon>Eukaryota</taxon>
        <taxon>Fungi</taxon>
        <taxon>Dikarya</taxon>
        <taxon>Basidiomycota</taxon>
        <taxon>Agaricomycotina</taxon>
        <taxon>Agaricomycetes</taxon>
        <taxon>Agaricomycetidae</taxon>
        <taxon>Agaricales</taxon>
        <taxon>Marasmiineae</taxon>
        <taxon>Physalacriaceae</taxon>
        <taxon>Armillaria</taxon>
    </lineage>
</organism>
<proteinExistence type="predicted"/>
<comment type="caution">
    <text evidence="1">The sequence shown here is derived from an EMBL/GenBank/DDBJ whole genome shotgun (WGS) entry which is preliminary data.</text>
</comment>
<accession>A0AA39TN32</accession>
<dbReference type="Proteomes" id="UP001175228">
    <property type="component" value="Unassembled WGS sequence"/>
</dbReference>
<gene>
    <name evidence="1" type="ORF">EDD18DRAFT_243055</name>
</gene>
<reference evidence="1" key="1">
    <citation type="submission" date="2023-06" db="EMBL/GenBank/DDBJ databases">
        <authorList>
            <consortium name="Lawrence Berkeley National Laboratory"/>
            <person name="Ahrendt S."/>
            <person name="Sahu N."/>
            <person name="Indic B."/>
            <person name="Wong-Bajracharya J."/>
            <person name="Merenyi Z."/>
            <person name="Ke H.-M."/>
            <person name="Monk M."/>
            <person name="Kocsube S."/>
            <person name="Drula E."/>
            <person name="Lipzen A."/>
            <person name="Balint B."/>
            <person name="Henrissat B."/>
            <person name="Andreopoulos B."/>
            <person name="Martin F.M."/>
            <person name="Harder C.B."/>
            <person name="Rigling D."/>
            <person name="Ford K.L."/>
            <person name="Foster G.D."/>
            <person name="Pangilinan J."/>
            <person name="Papanicolaou A."/>
            <person name="Barry K."/>
            <person name="LaButti K."/>
            <person name="Viragh M."/>
            <person name="Koriabine M."/>
            <person name="Yan M."/>
            <person name="Riley R."/>
            <person name="Champramary S."/>
            <person name="Plett K.L."/>
            <person name="Tsai I.J."/>
            <person name="Slot J."/>
            <person name="Sipos G."/>
            <person name="Plett J."/>
            <person name="Nagy L.G."/>
            <person name="Grigoriev I.V."/>
        </authorList>
    </citation>
    <scope>NUCLEOTIDE SEQUENCE</scope>
    <source>
        <strain evidence="1">HWK02</strain>
    </source>
</reference>
<evidence type="ECO:0000313" key="1">
    <source>
        <dbReference type="EMBL" id="KAK0495476.1"/>
    </source>
</evidence>
<dbReference type="AlphaFoldDB" id="A0AA39TN32"/>
<dbReference type="EMBL" id="JAUEPU010000017">
    <property type="protein sequence ID" value="KAK0495476.1"/>
    <property type="molecule type" value="Genomic_DNA"/>
</dbReference>
<sequence length="123" mass="13555">MCTAAACSIWTISQTMVSVWSTATEALRLEHQSISLCTYIVLDKLEYRTPIHRLPINPEVLPSSRSRLATIDSSFWAFSLSPPTILVGDIISNGNQAKYSPMSNCAQIPNGTQLVKTTHVWSS</sequence>